<evidence type="ECO:0000256" key="1">
    <source>
        <dbReference type="ARBA" id="ARBA00022475"/>
    </source>
</evidence>
<dbReference type="GO" id="GO:0016829">
    <property type="term" value="F:lyase activity"/>
    <property type="evidence" value="ECO:0007669"/>
    <property type="project" value="UniProtKB-KW"/>
</dbReference>
<evidence type="ECO:0000256" key="4">
    <source>
        <dbReference type="ARBA" id="ARBA00023136"/>
    </source>
</evidence>
<keyword evidence="4 7" id="KW-0472">Membrane</keyword>
<dbReference type="InterPro" id="IPR003770">
    <property type="entry name" value="MLTG-like"/>
</dbReference>
<gene>
    <name evidence="8" type="ORF">IAA06_15685</name>
</gene>
<evidence type="ECO:0000256" key="6">
    <source>
        <dbReference type="ARBA" id="ARBA00023316"/>
    </source>
</evidence>
<dbReference type="Proteomes" id="UP000823842">
    <property type="component" value="Unassembled WGS sequence"/>
</dbReference>
<evidence type="ECO:0000256" key="7">
    <source>
        <dbReference type="SAM" id="Phobius"/>
    </source>
</evidence>
<reference evidence="8" key="2">
    <citation type="submission" date="2021-04" db="EMBL/GenBank/DDBJ databases">
        <authorList>
            <person name="Gilroy R."/>
        </authorList>
    </citation>
    <scope>NUCLEOTIDE SEQUENCE</scope>
    <source>
        <strain evidence="8">ChiSjej1B19-5720</strain>
    </source>
</reference>
<protein>
    <submittedName>
        <fullName evidence="8">Endolytic transglycosylase MltG</fullName>
    </submittedName>
</protein>
<feature type="transmembrane region" description="Helical" evidence="7">
    <location>
        <begin position="12"/>
        <end position="35"/>
    </location>
</feature>
<keyword evidence="6" id="KW-0961">Cell wall biogenesis/degradation</keyword>
<sequence length="133" mass="14665">MANTKDRVGKAGMVLASGVFKIALYVCVVVLIIWIGRTTYQFGYDVFNQQAMSPGEGQEVTVVIQEGDSVYDIGRILERKGLVKDALVFYVQEKISNYRGQLKPGTYLLSTAYTPTRIMGILAGDEEQEGTDS</sequence>
<name>A0A9D2LWV1_9FIRM</name>
<evidence type="ECO:0000256" key="5">
    <source>
        <dbReference type="ARBA" id="ARBA00023239"/>
    </source>
</evidence>
<dbReference type="GO" id="GO:0071555">
    <property type="term" value="P:cell wall organization"/>
    <property type="evidence" value="ECO:0007669"/>
    <property type="project" value="UniProtKB-KW"/>
</dbReference>
<evidence type="ECO:0000313" key="8">
    <source>
        <dbReference type="EMBL" id="HJB30213.1"/>
    </source>
</evidence>
<accession>A0A9D2LWV1</accession>
<evidence type="ECO:0000313" key="9">
    <source>
        <dbReference type="Proteomes" id="UP000823842"/>
    </source>
</evidence>
<keyword evidence="5" id="KW-0456">Lyase</keyword>
<reference evidence="8" key="1">
    <citation type="journal article" date="2021" name="PeerJ">
        <title>Extensive microbial diversity within the chicken gut microbiome revealed by metagenomics and culture.</title>
        <authorList>
            <person name="Gilroy R."/>
            <person name="Ravi A."/>
            <person name="Getino M."/>
            <person name="Pursley I."/>
            <person name="Horton D.L."/>
            <person name="Alikhan N.F."/>
            <person name="Baker D."/>
            <person name="Gharbi K."/>
            <person name="Hall N."/>
            <person name="Watson M."/>
            <person name="Adriaenssens E.M."/>
            <person name="Foster-Nyarko E."/>
            <person name="Jarju S."/>
            <person name="Secka A."/>
            <person name="Antonio M."/>
            <person name="Oren A."/>
            <person name="Chaudhuri R.R."/>
            <person name="La Ragione R."/>
            <person name="Hildebrand F."/>
            <person name="Pallen M.J."/>
        </authorList>
    </citation>
    <scope>NUCLEOTIDE SEQUENCE</scope>
    <source>
        <strain evidence="8">ChiSjej1B19-5720</strain>
    </source>
</reference>
<evidence type="ECO:0000256" key="3">
    <source>
        <dbReference type="ARBA" id="ARBA00022989"/>
    </source>
</evidence>
<keyword evidence="3 7" id="KW-1133">Transmembrane helix</keyword>
<comment type="caution">
    <text evidence="8">The sequence shown here is derived from an EMBL/GenBank/DDBJ whole genome shotgun (WGS) entry which is preliminary data.</text>
</comment>
<keyword evidence="2 7" id="KW-0812">Transmembrane</keyword>
<dbReference type="AlphaFoldDB" id="A0A9D2LWV1"/>
<dbReference type="PANTHER" id="PTHR30518">
    <property type="entry name" value="ENDOLYTIC MUREIN TRANSGLYCOSYLASE"/>
    <property type="match status" value="1"/>
</dbReference>
<dbReference type="EMBL" id="DWYZ01000301">
    <property type="protein sequence ID" value="HJB30213.1"/>
    <property type="molecule type" value="Genomic_DNA"/>
</dbReference>
<evidence type="ECO:0000256" key="2">
    <source>
        <dbReference type="ARBA" id="ARBA00022692"/>
    </source>
</evidence>
<proteinExistence type="predicted"/>
<organism evidence="8 9">
    <name type="scientific">Candidatus Blautia faecavium</name>
    <dbReference type="NCBI Taxonomy" id="2838487"/>
    <lineage>
        <taxon>Bacteria</taxon>
        <taxon>Bacillati</taxon>
        <taxon>Bacillota</taxon>
        <taxon>Clostridia</taxon>
        <taxon>Lachnospirales</taxon>
        <taxon>Lachnospiraceae</taxon>
        <taxon>Blautia</taxon>
    </lineage>
</organism>
<dbReference type="PANTHER" id="PTHR30518:SF2">
    <property type="entry name" value="ENDOLYTIC MUREIN TRANSGLYCOSYLASE"/>
    <property type="match status" value="1"/>
</dbReference>
<keyword evidence="1" id="KW-1003">Cell membrane</keyword>
<dbReference type="Gene3D" id="3.30.1490.480">
    <property type="entry name" value="Endolytic murein transglycosylase"/>
    <property type="match status" value="1"/>
</dbReference>
<dbReference type="Pfam" id="PF02618">
    <property type="entry name" value="YceG"/>
    <property type="match status" value="1"/>
</dbReference>